<evidence type="ECO:0000256" key="3">
    <source>
        <dbReference type="ARBA" id="ARBA00011245"/>
    </source>
</evidence>
<evidence type="ECO:0000313" key="14">
    <source>
        <dbReference type="Proteomes" id="UP000674318"/>
    </source>
</evidence>
<dbReference type="GO" id="GO:0016787">
    <property type="term" value="F:hydrolase activity"/>
    <property type="evidence" value="ECO:0007669"/>
    <property type="project" value="UniProtKB-KW"/>
</dbReference>
<dbReference type="InterPro" id="IPR003840">
    <property type="entry name" value="DNA_helicase_dom"/>
</dbReference>
<dbReference type="GO" id="GO:0006281">
    <property type="term" value="P:DNA repair"/>
    <property type="evidence" value="ECO:0007669"/>
    <property type="project" value="UniProtKB-KW"/>
</dbReference>
<organism evidence="13 14">
    <name type="scientific">Porcisia hertigi</name>
    <dbReference type="NCBI Taxonomy" id="2761500"/>
    <lineage>
        <taxon>Eukaryota</taxon>
        <taxon>Discoba</taxon>
        <taxon>Euglenozoa</taxon>
        <taxon>Kinetoplastea</taxon>
        <taxon>Metakinetoplastina</taxon>
        <taxon>Trypanosomatida</taxon>
        <taxon>Trypanosomatidae</taxon>
        <taxon>Leishmaniinae</taxon>
        <taxon>Porcisia</taxon>
    </lineage>
</organism>
<dbReference type="InterPro" id="IPR003593">
    <property type="entry name" value="AAA+_ATPase"/>
</dbReference>
<comment type="cofactor">
    <cofactor evidence="1 10">
        <name>Mg(2+)</name>
        <dbReference type="ChEBI" id="CHEBI:18420"/>
    </cofactor>
</comment>
<dbReference type="CDD" id="cd18809">
    <property type="entry name" value="SF1_C_RecD"/>
    <property type="match status" value="1"/>
</dbReference>
<comment type="caution">
    <text evidence="13">The sequence shown here is derived from an EMBL/GenBank/DDBJ whole genome shotgun (WGS) entry which is preliminary data.</text>
</comment>
<feature type="region of interest" description="Disordered" evidence="11">
    <location>
        <begin position="361"/>
        <end position="380"/>
    </location>
</feature>
<evidence type="ECO:0000256" key="2">
    <source>
        <dbReference type="ARBA" id="ARBA00009781"/>
    </source>
</evidence>
<keyword evidence="6 10" id="KW-0347">Helicase</keyword>
<evidence type="ECO:0000256" key="9">
    <source>
        <dbReference type="ARBA" id="ARBA00048954"/>
    </source>
</evidence>
<evidence type="ECO:0000256" key="4">
    <source>
        <dbReference type="ARBA" id="ARBA00022741"/>
    </source>
</evidence>
<dbReference type="PANTHER" id="PTHR47642:SF7">
    <property type="entry name" value="ATP-DEPENDENT DNA HELICASE PIF1"/>
    <property type="match status" value="1"/>
</dbReference>
<gene>
    <name evidence="13" type="ORF">JKF63_06466</name>
</gene>
<keyword evidence="8 10" id="KW-0233">DNA recombination</keyword>
<sequence length="1353" mass="146233">MEMQGSAVEYDSQRPVGCSTADPQAPSFDSGKHGCDSHLPLMTLQSSSPTSTSPAPLLSMRYSGRATSSSHSRATYSEEASAQNVTLISSSSSLLKPNHARLSGSEAPNSTALSDAQTTVVREGVTTLDADFGAAMSVLPRRCSSPVRSSVGLATEHIRHPIAAEKAVEAEEVHSCMTLSSTVTSPGTPPVPTFLQQLAHCVLAPPHPPQVLLTLSSSEGHCGLPASAPPTEEEPAPLLSCSNSLPSPVAVLTPPALMGEASLYTPSTVSPAPSKPPTGPSAAVATAMTIGAGGGGEAPEEFPLRPSSLFDSDLGGRPIDPRAATTWTSTKNFLQGGCTQHSPDPRALPPVVENSDLPVAKKAAPAAPRTTTTAATTTSTTALSEPALSIEQQYAFHTAVREQRSVFITGGAGTGKSHLLRTIIRALPASPTFVTATTGIAALNLSGTTLHSFVGCGIPSAKSTRDSLLGAVYSKQRCVRSWRVCQTLIIDEVSMLEPSFFDLVDYIAREVRNRPEEPFGGIQLILSGDFLQLPPVSRERRGSSPQFCFEAESWLAVNPKICLLTTPFRQRNLRFFSILNEMRFGELRPESVELLYSINTTERVHFVRRSDVAPGMKAEEGDDSSEAVRLGLKRGADLSAEASAHGTAACKREGMVTGMRQTHLELVNGFGRAIDAPFDGYTILRSTRAEVDAENQRYYRQLNTEIFMYRGFHTGKGDFPEGTLAKVVHLRKGCRVMLIKNFDPRLGLVNGSTGTITDFLSFSRGYFFKTQGIKADDARSICVGRGTNSNQPHTMLPVVSFDLRAADGSITTREVIVEPQEWKEMLGTREVSRSVQIPLILAYAITIHKSQGMSLTQVDIDFTNVFESGQSYVALSRCTDMEYVRLHGFDAHRVSTNSIALAYYKALALQQQRLHWLRSHVPRAVAAAETIEAFSCTPYGYVLPKTGQGFLPNEEQHPMPRLTSRNDMTSPASKLSSSCCCSPSSADGDRLDPDDTGLECRPHRKEGERHDGGSDRRSGNYEGLHSLCQSPEGRARSDNPGAVNNLRAHADAALGEEPDDDSDDMNETVRLDTLRRRITPLLTMASMVRRLVTRQAIPLHRVYNTRIVVDVHSLFQLITGPESAVAFDVLFGERDNMMRVPLSVYTLVTEAAAYRSTSESLSRSASLHLPVNGSCCRRGDASVRSDTSVADAAGVQGCPFDAPLLTASDVAAEALAVMERAKQDFFLDVQRPDQRSPLPEPDPSWLRFAEVLPLLRRRHGGSQVNDGAMADAVKGVDDACREVDFILNRDPREIPQQQAILEYAIFLQASFGQDVVICTDSVLLAAYALAWRLRVVSTDYLCSHNGGSDGMAA</sequence>
<dbReference type="EMBL" id="JAFJZO010000007">
    <property type="protein sequence ID" value="KAG5510965.1"/>
    <property type="molecule type" value="Genomic_DNA"/>
</dbReference>
<dbReference type="Pfam" id="PF05970">
    <property type="entry name" value="PIF1"/>
    <property type="match status" value="1"/>
</dbReference>
<evidence type="ECO:0000256" key="1">
    <source>
        <dbReference type="ARBA" id="ARBA00001946"/>
    </source>
</evidence>
<dbReference type="GO" id="GO:0005524">
    <property type="term" value="F:ATP binding"/>
    <property type="evidence" value="ECO:0007669"/>
    <property type="project" value="UniProtKB-KW"/>
</dbReference>
<dbReference type="SUPFAM" id="SSF52540">
    <property type="entry name" value="P-loop containing nucleoside triphosphate hydrolases"/>
    <property type="match status" value="2"/>
</dbReference>
<keyword evidence="7 10" id="KW-0067">ATP-binding</keyword>
<dbReference type="SMART" id="SM00382">
    <property type="entry name" value="AAA"/>
    <property type="match status" value="1"/>
</dbReference>
<accession>A0A836LK04</accession>
<feature type="region of interest" description="Disordered" evidence="11">
    <location>
        <begin position="950"/>
        <end position="1043"/>
    </location>
</feature>
<dbReference type="InterPro" id="IPR027417">
    <property type="entry name" value="P-loop_NTPase"/>
</dbReference>
<feature type="compositionally biased region" description="Basic and acidic residues" evidence="11">
    <location>
        <begin position="987"/>
        <end position="1019"/>
    </location>
</feature>
<dbReference type="GeneID" id="94292493"/>
<dbReference type="GO" id="GO:0043139">
    <property type="term" value="F:5'-3' DNA helicase activity"/>
    <property type="evidence" value="ECO:0007669"/>
    <property type="project" value="UniProtKB-EC"/>
</dbReference>
<evidence type="ECO:0000259" key="12">
    <source>
        <dbReference type="SMART" id="SM00382"/>
    </source>
</evidence>
<keyword evidence="14" id="KW-1185">Reference proteome</keyword>
<dbReference type="EC" id="5.6.2.3" evidence="10"/>
<dbReference type="PANTHER" id="PTHR47642">
    <property type="entry name" value="ATP-DEPENDENT DNA HELICASE"/>
    <property type="match status" value="1"/>
</dbReference>
<dbReference type="Proteomes" id="UP000674318">
    <property type="component" value="Unassembled WGS sequence"/>
</dbReference>
<dbReference type="Pfam" id="PF02689">
    <property type="entry name" value="Herpes_Helicase"/>
    <property type="match status" value="1"/>
</dbReference>
<evidence type="ECO:0000256" key="6">
    <source>
        <dbReference type="ARBA" id="ARBA00022806"/>
    </source>
</evidence>
<evidence type="ECO:0000313" key="13">
    <source>
        <dbReference type="EMBL" id="KAG5510965.1"/>
    </source>
</evidence>
<evidence type="ECO:0000256" key="10">
    <source>
        <dbReference type="RuleBase" id="RU363044"/>
    </source>
</evidence>
<dbReference type="InterPro" id="IPR010285">
    <property type="entry name" value="DNA_helicase_pif1-like_DEAD"/>
</dbReference>
<dbReference type="InterPro" id="IPR049163">
    <property type="entry name" value="Pif1-like_2B_dom"/>
</dbReference>
<dbReference type="Gene3D" id="3.40.50.300">
    <property type="entry name" value="P-loop containing nucleotide triphosphate hydrolases"/>
    <property type="match status" value="1"/>
</dbReference>
<feature type="compositionally biased region" description="Low complexity" evidence="11">
    <location>
        <begin position="39"/>
        <end position="58"/>
    </location>
</feature>
<keyword evidence="4 10" id="KW-0547">Nucleotide-binding</keyword>
<comment type="catalytic activity">
    <reaction evidence="9 10">
        <text>ATP + H2O = ADP + phosphate + H(+)</text>
        <dbReference type="Rhea" id="RHEA:13065"/>
        <dbReference type="ChEBI" id="CHEBI:15377"/>
        <dbReference type="ChEBI" id="CHEBI:15378"/>
        <dbReference type="ChEBI" id="CHEBI:30616"/>
        <dbReference type="ChEBI" id="CHEBI:43474"/>
        <dbReference type="ChEBI" id="CHEBI:456216"/>
        <dbReference type="EC" id="5.6.2.3"/>
    </reaction>
</comment>
<evidence type="ECO:0000256" key="8">
    <source>
        <dbReference type="ARBA" id="ARBA00023172"/>
    </source>
</evidence>
<keyword evidence="10" id="KW-0234">DNA repair</keyword>
<name>A0A836LK04_9TRYP</name>
<evidence type="ECO:0000256" key="7">
    <source>
        <dbReference type="ARBA" id="ARBA00022840"/>
    </source>
</evidence>
<dbReference type="KEGG" id="phet:94292493"/>
<keyword evidence="5 10" id="KW-0378">Hydrolase</keyword>
<feature type="domain" description="AAA+ ATPase" evidence="12">
    <location>
        <begin position="402"/>
        <end position="588"/>
    </location>
</feature>
<dbReference type="GO" id="GO:0000723">
    <property type="term" value="P:telomere maintenance"/>
    <property type="evidence" value="ECO:0007669"/>
    <property type="project" value="InterPro"/>
</dbReference>
<evidence type="ECO:0000256" key="5">
    <source>
        <dbReference type="ARBA" id="ARBA00022801"/>
    </source>
</evidence>
<proteinExistence type="inferred from homology"/>
<reference evidence="13 14" key="1">
    <citation type="submission" date="2021-02" db="EMBL/GenBank/DDBJ databases">
        <title>Porcisia hertigi Genome sequencing and assembly.</title>
        <authorList>
            <person name="Almutairi H."/>
            <person name="Gatherer D."/>
        </authorList>
    </citation>
    <scope>NUCLEOTIDE SEQUENCE [LARGE SCALE GENOMIC DNA]</scope>
    <source>
        <strain evidence="13 14">C119</strain>
    </source>
</reference>
<comment type="similarity">
    <text evidence="2">Belongs to the helicase family. PIF1 subfamily.</text>
</comment>
<protein>
    <recommendedName>
        <fullName evidence="10">ATP-dependent DNA helicase</fullName>
        <ecNumber evidence="10">5.6.2.3</ecNumber>
    </recommendedName>
</protein>
<comment type="subunit">
    <text evidence="3">Monomer.</text>
</comment>
<evidence type="ECO:0000256" key="11">
    <source>
        <dbReference type="SAM" id="MobiDB-lite"/>
    </source>
</evidence>
<keyword evidence="10" id="KW-0227">DNA damage</keyword>
<dbReference type="CDD" id="cd18037">
    <property type="entry name" value="DEXSc_Pif1_like"/>
    <property type="match status" value="1"/>
</dbReference>
<dbReference type="OrthoDB" id="272985at2759"/>
<dbReference type="InterPro" id="IPR051055">
    <property type="entry name" value="PIF1_helicase"/>
</dbReference>
<dbReference type="RefSeq" id="XP_067759437.1">
    <property type="nucleotide sequence ID" value="XM_067902416.1"/>
</dbReference>
<dbReference type="GO" id="GO:0006310">
    <property type="term" value="P:DNA recombination"/>
    <property type="evidence" value="ECO:0007669"/>
    <property type="project" value="UniProtKB-KW"/>
</dbReference>
<dbReference type="Pfam" id="PF21530">
    <property type="entry name" value="Pif1_2B_dom"/>
    <property type="match status" value="1"/>
</dbReference>
<feature type="region of interest" description="Disordered" evidence="11">
    <location>
        <begin position="1"/>
        <end position="58"/>
    </location>
</feature>